<feature type="domain" description="VTT" evidence="8">
    <location>
        <begin position="89"/>
        <end position="209"/>
    </location>
</feature>
<keyword evidence="4 6" id="KW-1133">Transmembrane helix</keyword>
<protein>
    <recommendedName>
        <fullName evidence="6">TVP38/TMEM64 family membrane protein</fullName>
    </recommendedName>
</protein>
<evidence type="ECO:0000256" key="6">
    <source>
        <dbReference type="RuleBase" id="RU366058"/>
    </source>
</evidence>
<comment type="caution">
    <text evidence="6">Lacks conserved residue(s) required for the propagation of feature annotation.</text>
</comment>
<evidence type="ECO:0000256" key="5">
    <source>
        <dbReference type="ARBA" id="ARBA00023136"/>
    </source>
</evidence>
<dbReference type="PANTHER" id="PTHR12677">
    <property type="entry name" value="GOLGI APPARATUS MEMBRANE PROTEIN TVP38-RELATED"/>
    <property type="match status" value="1"/>
</dbReference>
<evidence type="ECO:0000313" key="9">
    <source>
        <dbReference type="EMBL" id="MBW8270678.1"/>
    </source>
</evidence>
<dbReference type="InterPro" id="IPR015414">
    <property type="entry name" value="TMEM64"/>
</dbReference>
<evidence type="ECO:0000256" key="3">
    <source>
        <dbReference type="ARBA" id="ARBA00022692"/>
    </source>
</evidence>
<evidence type="ECO:0000256" key="4">
    <source>
        <dbReference type="ARBA" id="ARBA00022989"/>
    </source>
</evidence>
<sequence length="252" mass="25766">MRPRPAAGPCPGPREAAGRHGGDPARRQRRAAILRLLALAGGLAAAGLVLRGLGAAPGTAWVDRHVRGQGALGEAAFVAMGALATAAGVPRQGIAFLGGYAFGAAAGTGLALVAQLLGCALSFYWARLVGRGWAERRLAGRFGHRLRPLRDVLAYSPFGATLALRLLPVGNNLALNLLAGMTGVAALPYLAASALGYLPQTLVFALLGKGVRVEGAWQLALSAALFAASVAIGLRLLRRHRAARALGEGAPD</sequence>
<evidence type="ECO:0000256" key="7">
    <source>
        <dbReference type="SAM" id="MobiDB-lite"/>
    </source>
</evidence>
<evidence type="ECO:0000313" key="10">
    <source>
        <dbReference type="Proteomes" id="UP001519924"/>
    </source>
</evidence>
<comment type="subcellular location">
    <subcellularLocation>
        <location evidence="1 6">Cell membrane</location>
        <topology evidence="1 6">Multi-pass membrane protein</topology>
    </subcellularLocation>
</comment>
<proteinExistence type="inferred from homology"/>
<dbReference type="EMBL" id="JAHZUY010000048">
    <property type="protein sequence ID" value="MBW8270678.1"/>
    <property type="molecule type" value="Genomic_DNA"/>
</dbReference>
<evidence type="ECO:0000259" key="8">
    <source>
        <dbReference type="Pfam" id="PF09335"/>
    </source>
</evidence>
<feature type="transmembrane region" description="Helical" evidence="6">
    <location>
        <begin position="217"/>
        <end position="237"/>
    </location>
</feature>
<evidence type="ECO:0000256" key="2">
    <source>
        <dbReference type="ARBA" id="ARBA00022475"/>
    </source>
</evidence>
<keyword evidence="2 6" id="KW-1003">Cell membrane</keyword>
<dbReference type="RefSeq" id="WP_220118465.1">
    <property type="nucleotide sequence ID" value="NZ_JAHZUY010000048.1"/>
</dbReference>
<dbReference type="PANTHER" id="PTHR12677:SF59">
    <property type="entry name" value="GOLGI APPARATUS MEMBRANE PROTEIN TVP38-RELATED"/>
    <property type="match status" value="1"/>
</dbReference>
<dbReference type="Proteomes" id="UP001519924">
    <property type="component" value="Unassembled WGS sequence"/>
</dbReference>
<dbReference type="Pfam" id="PF09335">
    <property type="entry name" value="VTT_dom"/>
    <property type="match status" value="1"/>
</dbReference>
<feature type="compositionally biased region" description="Pro residues" evidence="7">
    <location>
        <begin position="1"/>
        <end position="12"/>
    </location>
</feature>
<dbReference type="InterPro" id="IPR032816">
    <property type="entry name" value="VTT_dom"/>
</dbReference>
<feature type="transmembrane region" description="Helical" evidence="6">
    <location>
        <begin position="101"/>
        <end position="126"/>
    </location>
</feature>
<accession>A0ABS7F4X7</accession>
<name>A0ABS7F4X7_9PROT</name>
<comment type="similarity">
    <text evidence="6">Belongs to the TVP38/TMEM64 family.</text>
</comment>
<keyword evidence="3 6" id="KW-0812">Transmembrane</keyword>
<gene>
    <name evidence="9" type="ORF">K1J50_14430</name>
</gene>
<evidence type="ECO:0000256" key="1">
    <source>
        <dbReference type="ARBA" id="ARBA00004651"/>
    </source>
</evidence>
<feature type="region of interest" description="Disordered" evidence="7">
    <location>
        <begin position="1"/>
        <end position="24"/>
    </location>
</feature>
<keyword evidence="5 6" id="KW-0472">Membrane</keyword>
<reference evidence="9 10" key="1">
    <citation type="submission" date="2021-08" db="EMBL/GenBank/DDBJ databases">
        <title>Caldovatus sediminis gen. nov., sp. nov., a moderately thermophilic bacterium isolated from a hot spring.</title>
        <authorList>
            <person name="Hu C.-J."/>
            <person name="Li W.-J."/>
            <person name="Xian W.-D."/>
        </authorList>
    </citation>
    <scope>NUCLEOTIDE SEQUENCE [LARGE SCALE GENOMIC DNA]</scope>
    <source>
        <strain evidence="9 10">SYSU G05006</strain>
    </source>
</reference>
<keyword evidence="10" id="KW-1185">Reference proteome</keyword>
<organism evidence="9 10">
    <name type="scientific">Caldovatus aquaticus</name>
    <dbReference type="NCBI Taxonomy" id="2865671"/>
    <lineage>
        <taxon>Bacteria</taxon>
        <taxon>Pseudomonadati</taxon>
        <taxon>Pseudomonadota</taxon>
        <taxon>Alphaproteobacteria</taxon>
        <taxon>Acetobacterales</taxon>
        <taxon>Roseomonadaceae</taxon>
        <taxon>Caldovatus</taxon>
    </lineage>
</organism>
<feature type="transmembrane region" description="Helical" evidence="6">
    <location>
        <begin position="32"/>
        <end position="50"/>
    </location>
</feature>
<feature type="transmembrane region" description="Helical" evidence="6">
    <location>
        <begin position="175"/>
        <end position="197"/>
    </location>
</feature>
<comment type="caution">
    <text evidence="9">The sequence shown here is derived from an EMBL/GenBank/DDBJ whole genome shotgun (WGS) entry which is preliminary data.</text>
</comment>